<reference evidence="1 2" key="1">
    <citation type="submission" date="2019-05" db="EMBL/GenBank/DDBJ databases">
        <title>Mikania micrantha, genome provides insights into the molecular mechanism of rapid growth.</title>
        <authorList>
            <person name="Liu B."/>
        </authorList>
    </citation>
    <scope>NUCLEOTIDE SEQUENCE [LARGE SCALE GENOMIC DNA]</scope>
    <source>
        <strain evidence="1">NLD-2019</strain>
        <tissue evidence="1">Leaf</tissue>
    </source>
</reference>
<organism evidence="1 2">
    <name type="scientific">Mikania micrantha</name>
    <name type="common">bitter vine</name>
    <dbReference type="NCBI Taxonomy" id="192012"/>
    <lineage>
        <taxon>Eukaryota</taxon>
        <taxon>Viridiplantae</taxon>
        <taxon>Streptophyta</taxon>
        <taxon>Embryophyta</taxon>
        <taxon>Tracheophyta</taxon>
        <taxon>Spermatophyta</taxon>
        <taxon>Magnoliopsida</taxon>
        <taxon>eudicotyledons</taxon>
        <taxon>Gunneridae</taxon>
        <taxon>Pentapetalae</taxon>
        <taxon>asterids</taxon>
        <taxon>campanulids</taxon>
        <taxon>Asterales</taxon>
        <taxon>Asteraceae</taxon>
        <taxon>Asteroideae</taxon>
        <taxon>Heliantheae alliance</taxon>
        <taxon>Eupatorieae</taxon>
        <taxon>Mikania</taxon>
    </lineage>
</organism>
<accession>A0A5N6LAJ7</accession>
<gene>
    <name evidence="1" type="ORF">E3N88_44972</name>
</gene>
<dbReference type="AlphaFoldDB" id="A0A5N6LAJ7"/>
<evidence type="ECO:0000313" key="2">
    <source>
        <dbReference type="Proteomes" id="UP000326396"/>
    </source>
</evidence>
<keyword evidence="2" id="KW-1185">Reference proteome</keyword>
<comment type="caution">
    <text evidence="1">The sequence shown here is derived from an EMBL/GenBank/DDBJ whole genome shotgun (WGS) entry which is preliminary data.</text>
</comment>
<sequence length="157" mass="17887">MHMIREKYFSGQNDRECAPKFSFNREKLVTWNLITMDFSYNRGGTPTGTRLGNFRSIDTRRSNGEGEKMSSLFVKGMLVKSVDESCLPTRLEQRRTGRTGDLCRLNHHRQPPVIPWNCRGDFSATCRIDSRIGGSVPLRAVLNPVSPPVKTTKKVRQ</sequence>
<dbReference type="Proteomes" id="UP000326396">
    <property type="component" value="Unassembled WGS sequence"/>
</dbReference>
<name>A0A5N6LAJ7_9ASTR</name>
<dbReference type="EMBL" id="SZYD01002063">
    <property type="protein sequence ID" value="KAC9988340.1"/>
    <property type="molecule type" value="Genomic_DNA"/>
</dbReference>
<proteinExistence type="predicted"/>
<evidence type="ECO:0000313" key="1">
    <source>
        <dbReference type="EMBL" id="KAC9988340.1"/>
    </source>
</evidence>
<protein>
    <submittedName>
        <fullName evidence="1">Uncharacterized protein</fullName>
    </submittedName>
</protein>